<dbReference type="InterPro" id="IPR000182">
    <property type="entry name" value="GNAT_dom"/>
</dbReference>
<dbReference type="RefSeq" id="WP_267264299.1">
    <property type="nucleotide sequence ID" value="NZ_JAOVZW010000003.1"/>
</dbReference>
<protein>
    <submittedName>
        <fullName evidence="2">GNAT family N-acetyltransferase</fullName>
    </submittedName>
</protein>
<dbReference type="PROSITE" id="PS51186">
    <property type="entry name" value="GNAT"/>
    <property type="match status" value="1"/>
</dbReference>
<dbReference type="CDD" id="cd04301">
    <property type="entry name" value="NAT_SF"/>
    <property type="match status" value="1"/>
</dbReference>
<sequence>MIQLKTLNKKQLAEFVSSGDFEKYDFLPITAHRAKSHINNPKAKDEQTLLILAFENEDLAGYIGCFPDEFNIKDNRFSYAWLSTLFISEKFRGKRIAQQLLNKVFEEYNGNIAITEFTKEAESLYNKIGVFTYIEPKVGKRFYFKTDLATIIPVKKPKFKSIQPLFSIADGVFNGVVSLKNIGAKKPNFKFEIIGKPDEESTKFINQFESNRNTDDFKWMIENLWVLEGKKPDERYLFSSFSQVFKYFWVKIYNENNELICCSLLLLRDGHLKISYLFSNNKLDRFIDFLGWFVTRNKVKILTSYQTQLNEAIKKKSNFPKIYERDLERRYMFHQNLIKNLPENFNPNFQDGDGDCVMT</sequence>
<name>A0ABT3XMU8_9FLAO</name>
<evidence type="ECO:0000259" key="1">
    <source>
        <dbReference type="PROSITE" id="PS51186"/>
    </source>
</evidence>
<evidence type="ECO:0000313" key="3">
    <source>
        <dbReference type="Proteomes" id="UP001073122"/>
    </source>
</evidence>
<dbReference type="Proteomes" id="UP001073122">
    <property type="component" value="Unassembled WGS sequence"/>
</dbReference>
<comment type="caution">
    <text evidence="2">The sequence shown here is derived from an EMBL/GenBank/DDBJ whole genome shotgun (WGS) entry which is preliminary data.</text>
</comment>
<dbReference type="SUPFAM" id="SSF55729">
    <property type="entry name" value="Acyl-CoA N-acyltransferases (Nat)"/>
    <property type="match status" value="1"/>
</dbReference>
<reference evidence="2" key="1">
    <citation type="submission" date="2022-10" db="EMBL/GenBank/DDBJ databases">
        <title>Chryseobacterium sp. nov., a novel bacterial species.</title>
        <authorList>
            <person name="Cao Y."/>
        </authorList>
    </citation>
    <scope>NUCLEOTIDE SEQUENCE</scope>
    <source>
        <strain evidence="2">CCTCC AB2015118</strain>
    </source>
</reference>
<dbReference type="Gene3D" id="3.40.630.30">
    <property type="match status" value="1"/>
</dbReference>
<dbReference type="Pfam" id="PF00583">
    <property type="entry name" value="Acetyltransf_1"/>
    <property type="match status" value="1"/>
</dbReference>
<accession>A0ABT3XMU8</accession>
<dbReference type="EMBL" id="JAOVZW010000003">
    <property type="protein sequence ID" value="MCX8522976.1"/>
    <property type="molecule type" value="Genomic_DNA"/>
</dbReference>
<gene>
    <name evidence="2" type="ORF">OF897_03440</name>
</gene>
<proteinExistence type="predicted"/>
<keyword evidence="3" id="KW-1185">Reference proteome</keyword>
<evidence type="ECO:0000313" key="2">
    <source>
        <dbReference type="EMBL" id="MCX8522976.1"/>
    </source>
</evidence>
<feature type="domain" description="N-acetyltransferase" evidence="1">
    <location>
        <begin position="2"/>
        <end position="155"/>
    </location>
</feature>
<dbReference type="InterPro" id="IPR016181">
    <property type="entry name" value="Acyl_CoA_acyltransferase"/>
</dbReference>
<organism evidence="2 3">
    <name type="scientific">Chryseobacterium formosus</name>
    <dbReference type="NCBI Taxonomy" id="1537363"/>
    <lineage>
        <taxon>Bacteria</taxon>
        <taxon>Pseudomonadati</taxon>
        <taxon>Bacteroidota</taxon>
        <taxon>Flavobacteriia</taxon>
        <taxon>Flavobacteriales</taxon>
        <taxon>Weeksellaceae</taxon>
        <taxon>Chryseobacterium group</taxon>
        <taxon>Chryseobacterium</taxon>
    </lineage>
</organism>